<organism evidence="3 4">
    <name type="scientific">Chromobacterium violaceum</name>
    <dbReference type="NCBI Taxonomy" id="536"/>
    <lineage>
        <taxon>Bacteria</taxon>
        <taxon>Pseudomonadati</taxon>
        <taxon>Pseudomonadota</taxon>
        <taxon>Betaproteobacteria</taxon>
        <taxon>Neisseriales</taxon>
        <taxon>Chromobacteriaceae</taxon>
        <taxon>Chromobacterium</taxon>
    </lineage>
</organism>
<evidence type="ECO:0000313" key="3">
    <source>
        <dbReference type="EMBL" id="VEB45100.1"/>
    </source>
</evidence>
<dbReference type="PANTHER" id="PTHR32063">
    <property type="match status" value="1"/>
</dbReference>
<feature type="compositionally biased region" description="Basic residues" evidence="1">
    <location>
        <begin position="268"/>
        <end position="281"/>
    </location>
</feature>
<feature type="transmembrane region" description="Helical" evidence="2">
    <location>
        <begin position="28"/>
        <end position="47"/>
    </location>
</feature>
<sequence length="281" mass="30010">MIHEALVAAALTAAMLLLFLGNWRTTSIIAVSIPLSIFSSIVALHMAGETINVMTLGGLALAVGILVDDATVTIENIERHLYMGSPLYTAILDGAGEIAVPAFVSTLCICIVFVPMFFLEGVARYLFVPMAEAVVFAMLASYVLSRTLVPTLALLLMGHRHRTAASRPGYAALTRTSTPASSGCARCTCICSATCSPAARASSPSSSVSAWRPAACICCWAATCFPRWTWARSSCTCARPPAPASRTPPSWPTRWTRKSARQSAGGPGRHHRQHRPALQRH</sequence>
<feature type="transmembrane region" description="Helical" evidence="2">
    <location>
        <begin position="53"/>
        <end position="77"/>
    </location>
</feature>
<feature type="region of interest" description="Disordered" evidence="1">
    <location>
        <begin position="238"/>
        <end position="281"/>
    </location>
</feature>
<feature type="transmembrane region" description="Helical" evidence="2">
    <location>
        <begin position="133"/>
        <end position="157"/>
    </location>
</feature>
<dbReference type="EMBL" id="LR134182">
    <property type="protein sequence ID" value="VEB45100.1"/>
    <property type="molecule type" value="Genomic_DNA"/>
</dbReference>
<dbReference type="GO" id="GO:0042910">
    <property type="term" value="F:xenobiotic transmembrane transporter activity"/>
    <property type="evidence" value="ECO:0007669"/>
    <property type="project" value="TreeGrafter"/>
</dbReference>
<dbReference type="Proteomes" id="UP000275777">
    <property type="component" value="Chromosome"/>
</dbReference>
<keyword evidence="2" id="KW-0812">Transmembrane</keyword>
<dbReference type="PANTHER" id="PTHR32063:SF8">
    <property type="entry name" value="CATION EFFLUX PROTEIN"/>
    <property type="match status" value="1"/>
</dbReference>
<accession>A0A447TJN8</accession>
<proteinExistence type="predicted"/>
<dbReference type="PRINTS" id="PR00702">
    <property type="entry name" value="ACRIFLAVINRP"/>
</dbReference>
<gene>
    <name evidence="3" type="primary">bepE_3</name>
    <name evidence="3" type="ORF">NCTC9695_05605</name>
</gene>
<dbReference type="AlphaFoldDB" id="A0A447TJN8"/>
<protein>
    <submittedName>
        <fullName evidence="3">Efflux pump membrane transporter BepE</fullName>
    </submittedName>
</protein>
<name>A0A447TJN8_CHRVL</name>
<feature type="transmembrane region" description="Helical" evidence="2">
    <location>
        <begin position="98"/>
        <end position="118"/>
    </location>
</feature>
<dbReference type="SUPFAM" id="SSF82866">
    <property type="entry name" value="Multidrug efflux transporter AcrB transmembrane domain"/>
    <property type="match status" value="1"/>
</dbReference>
<feature type="compositionally biased region" description="Low complexity" evidence="1">
    <location>
        <begin position="238"/>
        <end position="254"/>
    </location>
</feature>
<dbReference type="GO" id="GO:0005886">
    <property type="term" value="C:plasma membrane"/>
    <property type="evidence" value="ECO:0007669"/>
    <property type="project" value="TreeGrafter"/>
</dbReference>
<reference evidence="3 4" key="1">
    <citation type="submission" date="2018-12" db="EMBL/GenBank/DDBJ databases">
        <authorList>
            <consortium name="Pathogen Informatics"/>
        </authorList>
    </citation>
    <scope>NUCLEOTIDE SEQUENCE [LARGE SCALE GENOMIC DNA]</scope>
    <source>
        <strain evidence="3 4">NCTC9695</strain>
    </source>
</reference>
<dbReference type="Gene3D" id="1.20.1640.10">
    <property type="entry name" value="Multidrug efflux transporter AcrB transmembrane domain"/>
    <property type="match status" value="1"/>
</dbReference>
<evidence type="ECO:0000313" key="4">
    <source>
        <dbReference type="Proteomes" id="UP000275777"/>
    </source>
</evidence>
<evidence type="ECO:0000256" key="2">
    <source>
        <dbReference type="SAM" id="Phobius"/>
    </source>
</evidence>
<evidence type="ECO:0000256" key="1">
    <source>
        <dbReference type="SAM" id="MobiDB-lite"/>
    </source>
</evidence>
<keyword evidence="2" id="KW-0472">Membrane</keyword>
<feature type="transmembrane region" description="Helical" evidence="2">
    <location>
        <begin position="6"/>
        <end position="23"/>
    </location>
</feature>
<keyword evidence="2" id="KW-1133">Transmembrane helix</keyword>
<dbReference type="InterPro" id="IPR001036">
    <property type="entry name" value="Acrflvin-R"/>
</dbReference>
<dbReference type="Pfam" id="PF00873">
    <property type="entry name" value="ACR_tran"/>
    <property type="match status" value="1"/>
</dbReference>